<keyword evidence="3" id="KW-0539">Nucleus</keyword>
<keyword evidence="2" id="KW-0143">Chaperone</keyword>
<keyword evidence="7" id="KW-0413">Isomerase</keyword>
<dbReference type="InterPro" id="IPR036859">
    <property type="entry name" value="CAP-Gly_dom_sf"/>
</dbReference>
<dbReference type="Gene3D" id="2.30.30.190">
    <property type="entry name" value="CAP Gly-rich-like domain"/>
    <property type="match status" value="1"/>
</dbReference>
<keyword evidence="8" id="KW-1185">Reference proteome</keyword>
<dbReference type="InterPro" id="IPR044666">
    <property type="entry name" value="Cyclophilin_A-like"/>
</dbReference>
<dbReference type="PROSITE" id="PS50072">
    <property type="entry name" value="CSA_PPIASE_2"/>
    <property type="match status" value="1"/>
</dbReference>
<evidence type="ECO:0000256" key="2">
    <source>
        <dbReference type="ARBA" id="ARBA00023186"/>
    </source>
</evidence>
<comment type="caution">
    <text evidence="7">The sequence shown here is derived from an EMBL/GenBank/DDBJ whole genome shotgun (WGS) entry which is preliminary data.</text>
</comment>
<dbReference type="GO" id="GO:0071013">
    <property type="term" value="C:catalytic step 2 spliceosome"/>
    <property type="evidence" value="ECO:0007669"/>
    <property type="project" value="TreeGrafter"/>
</dbReference>
<feature type="domain" description="PPIase cyclophilin-type" evidence="6">
    <location>
        <begin position="615"/>
        <end position="773"/>
    </location>
</feature>
<reference evidence="7" key="1">
    <citation type="submission" date="2019-12" db="EMBL/GenBank/DDBJ databases">
        <title>Genome sequence of Babesia ovis.</title>
        <authorList>
            <person name="Yamagishi J."/>
            <person name="Sevinc F."/>
            <person name="Xuan X."/>
        </authorList>
    </citation>
    <scope>NUCLEOTIDE SEQUENCE</scope>
    <source>
        <strain evidence="7">Selcuk</strain>
    </source>
</reference>
<dbReference type="SUPFAM" id="SSF52058">
    <property type="entry name" value="L domain-like"/>
    <property type="match status" value="1"/>
</dbReference>
<dbReference type="EMBL" id="BLIY01000017">
    <property type="protein sequence ID" value="GFE54922.1"/>
    <property type="molecule type" value="Genomic_DNA"/>
</dbReference>
<dbReference type="SMART" id="SM01052">
    <property type="entry name" value="CAP_GLY"/>
    <property type="match status" value="1"/>
</dbReference>
<sequence length="1120" mass="125867">MASSESSREGGIVCINQRVVVSGKVCTVRWRGSIRLDLFNNLKKCRCYRGTYMGPEDVVEPSEETEEDMGEIDVIGVEWDNWRAGDHNGTVEGREYFRPVLACAFQEAHRVIRDVYSNHENTWISNNIVGSSGIITQYLGDTTCSFVLESQAETGISMADAIFDCYICDATEEEFGALECSPHGKGHIGHQFVGRAKARDFFSETSNLLSLGLQQRQIARIGDCARYKFPKIREVYLAYNLIYDWNVVRELISLIPQMDTLDLTGNLLVLNAEEPLESLKLRTLVLSRTMLSTKLLEHMLKKLERLTMLVLCNNAYTELPCLCDLHNLAALDFSDNYIWNWYSILQLVYSSKSLKKLIMTNNKLSDICMDPVTRTHMSLYQAAMAIAKDHPNPLEAFAGLEELYLDENYIYDWHTVSYMATIFTNLRVLRMKVCSLGKEVTEGSESMERQVVIAIFPRLTVLNGMEITKSDRCNAERYYLCLEFRPISIFQDTNSNEGLTISHKDRLTQIHGEREAPPEPSQIINAAYRLVEVELIPDGDSDSFLKPSVKRQMPLSTTVLDIKKMCSKLFNMDMTDIILVFNNGILTHIKNKIMSEVYCLEPPCRGRVILHTTEGELDIRLWSSQCPHAVRNFVQLCLEGYYNNCIFHRIIPQFMVQTGDPTGTGHGGESIYGECFENEIMSRLKFRYRGITTIRAYRCFIGLVGMANTGGKRSNGSQFFITLERADCLNGKYTLFGKVEGATVYNLMKIGQSEVNPATDRPKNPPRITHVEVVMNPFPDIQPRLLAINDPVDEEDSESSVAPSTCTIRKKCLLSFAGGGESDDDTSGPVGLPRVKSAHELLSDPKLSKNTVELKIDHDLGLSLLQQGSSTAERGVTGVTKQSTDSGTDGAIGKTTRNAATEDSGDDSDNRKREIQSLETELKNKKRGIATSIEGHDGSNYMTRKQQKLCGKTSNVMDRLSQFTKRLSQLSKNSGLSTKESLDTDEDLADGSWFAGRKLQFSVDSIKAYEADAGKDTLTVIDPLQGKDNRLEFLAGLRKEVGRAASGIIMPLENERPHHWRYPRSGRRVPFDFDPGDTVAQVKRAIHENERRHLSDELMLKDYKVTPGSTIHMVLQLRGG</sequence>
<evidence type="ECO:0000256" key="4">
    <source>
        <dbReference type="SAM" id="MobiDB-lite"/>
    </source>
</evidence>
<dbReference type="PANTHER" id="PTHR45625:SF6">
    <property type="entry name" value="SPLICEOSOME-ASSOCIATED PROTEIN CWC27 HOMOLOG"/>
    <property type="match status" value="1"/>
</dbReference>
<feature type="domain" description="Ubiquitin-like" evidence="5">
    <location>
        <begin position="1084"/>
        <end position="1120"/>
    </location>
</feature>
<evidence type="ECO:0000313" key="8">
    <source>
        <dbReference type="Proteomes" id="UP001057455"/>
    </source>
</evidence>
<dbReference type="Gene3D" id="3.10.20.90">
    <property type="entry name" value="Phosphatidylinositol 3-kinase Catalytic Subunit, Chain A, domain 1"/>
    <property type="match status" value="1"/>
</dbReference>
<dbReference type="Gene3D" id="3.80.10.10">
    <property type="entry name" value="Ribonuclease Inhibitor"/>
    <property type="match status" value="3"/>
</dbReference>
<dbReference type="OrthoDB" id="442970at2759"/>
<dbReference type="PROSITE" id="PS00170">
    <property type="entry name" value="CSA_PPIASE_1"/>
    <property type="match status" value="1"/>
</dbReference>
<name>A0A9W5TB81_BABOV</name>
<evidence type="ECO:0000259" key="6">
    <source>
        <dbReference type="PROSITE" id="PS50072"/>
    </source>
</evidence>
<dbReference type="InterPro" id="IPR029071">
    <property type="entry name" value="Ubiquitin-like_domsf"/>
</dbReference>
<evidence type="ECO:0000256" key="1">
    <source>
        <dbReference type="ARBA" id="ARBA00004123"/>
    </source>
</evidence>
<dbReference type="SUPFAM" id="SSF54236">
    <property type="entry name" value="Ubiquitin-like"/>
    <property type="match status" value="1"/>
</dbReference>
<accession>A0A9W5TB81</accession>
<dbReference type="InterPro" id="IPR000938">
    <property type="entry name" value="CAP-Gly_domain"/>
</dbReference>
<dbReference type="InterPro" id="IPR000626">
    <property type="entry name" value="Ubiquitin-like_dom"/>
</dbReference>
<dbReference type="Gene3D" id="2.40.100.10">
    <property type="entry name" value="Cyclophilin-like"/>
    <property type="match status" value="1"/>
</dbReference>
<organism evidence="7 8">
    <name type="scientific">Babesia ovis</name>
    <dbReference type="NCBI Taxonomy" id="5869"/>
    <lineage>
        <taxon>Eukaryota</taxon>
        <taxon>Sar</taxon>
        <taxon>Alveolata</taxon>
        <taxon>Apicomplexa</taxon>
        <taxon>Aconoidasida</taxon>
        <taxon>Piroplasmida</taxon>
        <taxon>Babesiidae</taxon>
        <taxon>Babesia</taxon>
    </lineage>
</organism>
<dbReference type="PANTHER" id="PTHR45625">
    <property type="entry name" value="PEPTIDYL-PROLYL CIS-TRANS ISOMERASE-RELATED"/>
    <property type="match status" value="1"/>
</dbReference>
<dbReference type="PRINTS" id="PR00153">
    <property type="entry name" value="CSAPPISMRASE"/>
</dbReference>
<dbReference type="SUPFAM" id="SSF74924">
    <property type="entry name" value="Cap-Gly domain"/>
    <property type="match status" value="1"/>
</dbReference>
<dbReference type="Pfam" id="PF00160">
    <property type="entry name" value="Pro_isomerase"/>
    <property type="match status" value="1"/>
</dbReference>
<dbReference type="AlphaFoldDB" id="A0A9W5TB81"/>
<dbReference type="InterPro" id="IPR020892">
    <property type="entry name" value="Cyclophilin-type_PPIase_CS"/>
</dbReference>
<feature type="compositionally biased region" description="Basic and acidic residues" evidence="4">
    <location>
        <begin position="908"/>
        <end position="923"/>
    </location>
</feature>
<dbReference type="GO" id="GO:0006457">
    <property type="term" value="P:protein folding"/>
    <property type="evidence" value="ECO:0007669"/>
    <property type="project" value="InterPro"/>
</dbReference>
<dbReference type="GO" id="GO:0003755">
    <property type="term" value="F:peptidyl-prolyl cis-trans isomerase activity"/>
    <property type="evidence" value="ECO:0007669"/>
    <property type="project" value="InterPro"/>
</dbReference>
<dbReference type="SUPFAM" id="SSF50891">
    <property type="entry name" value="Cyclophilin-like"/>
    <property type="match status" value="1"/>
</dbReference>
<feature type="region of interest" description="Disordered" evidence="4">
    <location>
        <begin position="869"/>
        <end position="945"/>
    </location>
</feature>
<dbReference type="Pfam" id="PF00240">
    <property type="entry name" value="ubiquitin"/>
    <property type="match status" value="1"/>
</dbReference>
<protein>
    <submittedName>
        <fullName evidence="7">Peptidyl-prolyl cis-trans isomerase</fullName>
    </submittedName>
</protein>
<proteinExistence type="predicted"/>
<dbReference type="InterPro" id="IPR029000">
    <property type="entry name" value="Cyclophilin-like_dom_sf"/>
</dbReference>
<dbReference type="InterPro" id="IPR032675">
    <property type="entry name" value="LRR_dom_sf"/>
</dbReference>
<comment type="subcellular location">
    <subcellularLocation>
        <location evidence="1">Nucleus</location>
    </subcellularLocation>
</comment>
<evidence type="ECO:0000313" key="7">
    <source>
        <dbReference type="EMBL" id="GFE54922.1"/>
    </source>
</evidence>
<evidence type="ECO:0000259" key="5">
    <source>
        <dbReference type="PROSITE" id="PS50053"/>
    </source>
</evidence>
<dbReference type="Proteomes" id="UP001057455">
    <property type="component" value="Unassembled WGS sequence"/>
</dbReference>
<evidence type="ECO:0000256" key="3">
    <source>
        <dbReference type="ARBA" id="ARBA00023242"/>
    </source>
</evidence>
<dbReference type="InterPro" id="IPR002130">
    <property type="entry name" value="Cyclophilin-type_PPIase_dom"/>
</dbReference>
<dbReference type="PROSITE" id="PS50053">
    <property type="entry name" value="UBIQUITIN_2"/>
    <property type="match status" value="1"/>
</dbReference>
<gene>
    <name evidence="7" type="ORF">BaOVIS_023260</name>
</gene>